<evidence type="ECO:0000256" key="8">
    <source>
        <dbReference type="ARBA" id="ARBA00022967"/>
    </source>
</evidence>
<dbReference type="InterPro" id="IPR017896">
    <property type="entry name" value="4Fe4S_Fe-S-bd"/>
</dbReference>
<dbReference type="FunFam" id="3.30.70.20:FF:000035">
    <property type="entry name" value="Iron hydrogenase 1"/>
    <property type="match status" value="1"/>
</dbReference>
<evidence type="ECO:0000256" key="9">
    <source>
        <dbReference type="ARBA" id="ARBA00023004"/>
    </source>
</evidence>
<dbReference type="GO" id="GO:0016020">
    <property type="term" value="C:membrane"/>
    <property type="evidence" value="ECO:0007669"/>
    <property type="project" value="UniProtKB-SubCell"/>
</dbReference>
<keyword evidence="7" id="KW-0677">Repeat</keyword>
<dbReference type="Pfam" id="PF10588">
    <property type="entry name" value="NADH-G_4Fe-4S_3"/>
    <property type="match status" value="1"/>
</dbReference>
<dbReference type="InterPro" id="IPR050123">
    <property type="entry name" value="Prok_molybdopt-oxidoreductase"/>
</dbReference>
<comment type="subcellular location">
    <subcellularLocation>
        <location evidence="2">Membrane</location>
    </subcellularLocation>
</comment>
<dbReference type="SMART" id="SM00929">
    <property type="entry name" value="NADH-G_4Fe-4S_3"/>
    <property type="match status" value="1"/>
</dbReference>
<organism evidence="18 19">
    <name type="scientific">Calditerrivibrio nitroreducens</name>
    <dbReference type="NCBI Taxonomy" id="477976"/>
    <lineage>
        <taxon>Bacteria</taxon>
        <taxon>Pseudomonadati</taxon>
        <taxon>Deferribacterota</taxon>
        <taxon>Deferribacteres</taxon>
        <taxon>Deferribacterales</taxon>
        <taxon>Calditerrivibrionaceae</taxon>
    </lineage>
</organism>
<evidence type="ECO:0000313" key="18">
    <source>
        <dbReference type="EMBL" id="PMP71015.1"/>
    </source>
</evidence>
<comment type="similarity">
    <text evidence="3">Belongs to the complex I 75 kDa subunit family.</text>
</comment>
<dbReference type="Gene3D" id="3.10.20.740">
    <property type="match status" value="1"/>
</dbReference>
<keyword evidence="11" id="KW-0520">NAD</keyword>
<dbReference type="Proteomes" id="UP000242881">
    <property type="component" value="Unassembled WGS sequence"/>
</dbReference>
<evidence type="ECO:0000256" key="12">
    <source>
        <dbReference type="ARBA" id="ARBA00023136"/>
    </source>
</evidence>
<feature type="domain" description="4Fe-4S ferredoxin-type" evidence="15">
    <location>
        <begin position="135"/>
        <end position="169"/>
    </location>
</feature>
<dbReference type="SMART" id="SM00926">
    <property type="entry name" value="Molybdop_Fe4S4"/>
    <property type="match status" value="1"/>
</dbReference>
<name>A0A2J6WKX1_9BACT</name>
<dbReference type="PROSITE" id="PS51839">
    <property type="entry name" value="4FE4S_HC3"/>
    <property type="match status" value="1"/>
</dbReference>
<comment type="cofactor">
    <cofactor evidence="1">
        <name>[4Fe-4S] cluster</name>
        <dbReference type="ChEBI" id="CHEBI:49883"/>
    </cofactor>
</comment>
<comment type="caution">
    <text evidence="18">The sequence shown here is derived from an EMBL/GenBank/DDBJ whole genome shotgun (WGS) entry which is preliminary data.</text>
</comment>
<dbReference type="PANTHER" id="PTHR43105:SF13">
    <property type="entry name" value="NADH-UBIQUINONE OXIDOREDUCTASE 75 KDA SUBUNIT, MITOCHONDRIAL"/>
    <property type="match status" value="1"/>
</dbReference>
<dbReference type="PROSITE" id="PS00198">
    <property type="entry name" value="4FE4S_FER_1"/>
    <property type="match status" value="1"/>
</dbReference>
<dbReference type="AlphaFoldDB" id="A0A2J6WKX1"/>
<evidence type="ECO:0000256" key="7">
    <source>
        <dbReference type="ARBA" id="ARBA00022737"/>
    </source>
</evidence>
<dbReference type="GO" id="GO:0016491">
    <property type="term" value="F:oxidoreductase activity"/>
    <property type="evidence" value="ECO:0007669"/>
    <property type="project" value="InterPro"/>
</dbReference>
<dbReference type="Pfam" id="PF00384">
    <property type="entry name" value="Molybdopterin"/>
    <property type="match status" value="1"/>
</dbReference>
<dbReference type="GO" id="GO:0051539">
    <property type="term" value="F:4 iron, 4 sulfur cluster binding"/>
    <property type="evidence" value="ECO:0007669"/>
    <property type="project" value="UniProtKB-KW"/>
</dbReference>
<gene>
    <name evidence="18" type="ORF">C0187_04685</name>
</gene>
<evidence type="ECO:0000256" key="6">
    <source>
        <dbReference type="ARBA" id="ARBA00022723"/>
    </source>
</evidence>
<dbReference type="Pfam" id="PF13510">
    <property type="entry name" value="Fer2_4"/>
    <property type="match status" value="1"/>
</dbReference>
<dbReference type="SUPFAM" id="SSF53706">
    <property type="entry name" value="Formate dehydrogenase/DMSO reductase, domains 1-3"/>
    <property type="match status" value="1"/>
</dbReference>
<dbReference type="SUPFAM" id="SSF54862">
    <property type="entry name" value="4Fe-4S ferredoxins"/>
    <property type="match status" value="1"/>
</dbReference>
<dbReference type="InterPro" id="IPR001041">
    <property type="entry name" value="2Fe-2S_ferredoxin-type"/>
</dbReference>
<dbReference type="Gene3D" id="3.30.70.20">
    <property type="match status" value="1"/>
</dbReference>
<evidence type="ECO:0000256" key="5">
    <source>
        <dbReference type="ARBA" id="ARBA00022714"/>
    </source>
</evidence>
<reference evidence="18 19" key="1">
    <citation type="submission" date="2018-01" db="EMBL/GenBank/DDBJ databases">
        <title>Metagenomic assembled genomes from two thermal pools in the Uzon Caldera, Kamchatka, Russia.</title>
        <authorList>
            <person name="Wilkins L."/>
            <person name="Ettinger C."/>
        </authorList>
    </citation>
    <scope>NUCLEOTIDE SEQUENCE [LARGE SCALE GENOMIC DNA]</scope>
    <source>
        <strain evidence="18">ZAV-05</strain>
    </source>
</reference>
<dbReference type="InterPro" id="IPR006656">
    <property type="entry name" value="Mopterin_OxRdtase"/>
</dbReference>
<dbReference type="InterPro" id="IPR006963">
    <property type="entry name" value="Mopterin_OxRdtase_4Fe-4S_dom"/>
</dbReference>
<feature type="domain" description="4Fe-4S ferredoxin-type" evidence="15">
    <location>
        <begin position="175"/>
        <end position="205"/>
    </location>
</feature>
<sequence>MPEIIINGNSYNFEEGDTILDIARRNNIQIPVMCYLEHITPTGACRLCLVEVEGYPKPMAACVTYAVDGMKVYTDTEEVKKHRNRMMEFILIKHPLDCPVCDKAGECMLQDTAYSFGIKEESVKSQKPNKPTFDWNMIIHDANLCVLCERCVKICHEITGNSALKIENRGFNNLIVPSKGDTLNCDFCGLCVDYCPVGALLDKPYKHSVRSWDLEKKESVCTMCPVGCSVEYDIKDDEVYRARSTKDSFICALGRYSYKHPDHPARISFPSVNDNGFKEISLKDVVENTVSKIKSSLNNYGSDSVAVLVGSRLSTEAIFAYKYLAEKIGCRIFSDVDFEENGYYEAYKEKFGTFDNYGVLDDIKSSELVFVIGSDLSTEALGIKWRVMNAVIHNNSRLVTIGLKKYEYDFFTDASILADYGDFAGVFEKIKKGDDDLSRDIASYITKAKKVAIIVGNEYIQSESQLNAVFSFADFIGIDKINCFINVSDKTNITAIFKAGLGVDRERLRKFLTDLEDGKVKYIITAGFYPYNTSGNYKRFLKYAGKAEIAAIDIYENSFTKVAKYFIPIATSLEVVNSYITIDGRLIKTTPVLKRRGSSFTDIEVVSLFSEHFGEKLPVDSGEFFDRYISGKNGIPYVKYSDIDGCMGIDTKYNIAYTNYSYMKAPKGTKEVYVNSKYHNGVMSTFAAVKCEDEQCKRDYYFEPSYTIISGPDACFNGSCSINSDIAKGIVLIPKNR</sequence>
<evidence type="ECO:0000259" key="15">
    <source>
        <dbReference type="PROSITE" id="PS51379"/>
    </source>
</evidence>
<evidence type="ECO:0000256" key="4">
    <source>
        <dbReference type="ARBA" id="ARBA00022485"/>
    </source>
</evidence>
<dbReference type="CDD" id="cd00207">
    <property type="entry name" value="fer2"/>
    <property type="match status" value="1"/>
</dbReference>
<protein>
    <submittedName>
        <fullName evidence="18">Molybdopterin oxidoreductase</fullName>
    </submittedName>
</protein>
<proteinExistence type="inferred from homology"/>
<dbReference type="PROSITE" id="PS00641">
    <property type="entry name" value="COMPLEX1_75K_1"/>
    <property type="match status" value="1"/>
</dbReference>
<accession>A0A2J6WKX1</accession>
<dbReference type="Gene3D" id="3.40.228.10">
    <property type="entry name" value="Dimethylsulfoxide Reductase, domain 2"/>
    <property type="match status" value="1"/>
</dbReference>
<dbReference type="Gene3D" id="3.40.50.740">
    <property type="match status" value="2"/>
</dbReference>
<dbReference type="PROSITE" id="PS51085">
    <property type="entry name" value="2FE2S_FER_2"/>
    <property type="match status" value="1"/>
</dbReference>
<keyword evidence="9" id="KW-0408">Iron</keyword>
<dbReference type="GO" id="GO:0008137">
    <property type="term" value="F:NADH dehydrogenase (ubiquinone) activity"/>
    <property type="evidence" value="ECO:0007669"/>
    <property type="project" value="InterPro"/>
</dbReference>
<evidence type="ECO:0000256" key="2">
    <source>
        <dbReference type="ARBA" id="ARBA00004370"/>
    </source>
</evidence>
<evidence type="ECO:0000256" key="3">
    <source>
        <dbReference type="ARBA" id="ARBA00005404"/>
    </source>
</evidence>
<feature type="domain" description="4Fe-4S Mo/W bis-MGD-type" evidence="16">
    <location>
        <begin position="214"/>
        <end position="271"/>
    </location>
</feature>
<dbReference type="InterPro" id="IPR036010">
    <property type="entry name" value="2Fe-2S_ferredoxin-like_sf"/>
</dbReference>
<dbReference type="Pfam" id="PF04879">
    <property type="entry name" value="Molybdop_Fe4S4"/>
    <property type="match status" value="1"/>
</dbReference>
<dbReference type="Pfam" id="PF22117">
    <property type="entry name" value="Fer4_Nqo3"/>
    <property type="match status" value="1"/>
</dbReference>
<keyword evidence="4" id="KW-0004">4Fe-4S</keyword>
<keyword evidence="10" id="KW-0411">Iron-sulfur</keyword>
<feature type="domain" description="2Fe-2S ferredoxin-type" evidence="14">
    <location>
        <begin position="1"/>
        <end position="78"/>
    </location>
</feature>
<keyword evidence="6" id="KW-0479">Metal-binding</keyword>
<evidence type="ECO:0000256" key="1">
    <source>
        <dbReference type="ARBA" id="ARBA00001966"/>
    </source>
</evidence>
<evidence type="ECO:0000256" key="13">
    <source>
        <dbReference type="ARBA" id="ARBA00034078"/>
    </source>
</evidence>
<dbReference type="GO" id="GO:0042773">
    <property type="term" value="P:ATP synthesis coupled electron transport"/>
    <property type="evidence" value="ECO:0007669"/>
    <property type="project" value="InterPro"/>
</dbReference>
<feature type="domain" description="4Fe-4S His(Cys)3-ligated-type" evidence="17">
    <location>
        <begin position="78"/>
        <end position="117"/>
    </location>
</feature>
<dbReference type="PROSITE" id="PS51379">
    <property type="entry name" value="4FE4S_FER_2"/>
    <property type="match status" value="2"/>
</dbReference>
<evidence type="ECO:0000259" key="14">
    <source>
        <dbReference type="PROSITE" id="PS51085"/>
    </source>
</evidence>
<dbReference type="CDD" id="cd00368">
    <property type="entry name" value="Molybdopterin-Binding"/>
    <property type="match status" value="1"/>
</dbReference>
<dbReference type="PROSITE" id="PS51669">
    <property type="entry name" value="4FE4S_MOW_BIS_MGD"/>
    <property type="match status" value="1"/>
</dbReference>
<dbReference type="InterPro" id="IPR000283">
    <property type="entry name" value="NADH_UbQ_OxRdtase_75kDa_su_CS"/>
</dbReference>
<keyword evidence="8" id="KW-1278">Translocase</keyword>
<dbReference type="PANTHER" id="PTHR43105">
    <property type="entry name" value="RESPIRATORY NITRATE REDUCTASE"/>
    <property type="match status" value="1"/>
</dbReference>
<evidence type="ECO:0000313" key="19">
    <source>
        <dbReference type="Proteomes" id="UP000242881"/>
    </source>
</evidence>
<dbReference type="InterPro" id="IPR019574">
    <property type="entry name" value="NADH_UbQ_OxRdtase_Gsu_4Fe4S-bd"/>
</dbReference>
<keyword evidence="12" id="KW-0472">Membrane</keyword>
<evidence type="ECO:0000256" key="10">
    <source>
        <dbReference type="ARBA" id="ARBA00023014"/>
    </source>
</evidence>
<evidence type="ECO:0000259" key="17">
    <source>
        <dbReference type="PROSITE" id="PS51839"/>
    </source>
</evidence>
<comment type="cofactor">
    <cofactor evidence="13">
        <name>[2Fe-2S] cluster</name>
        <dbReference type="ChEBI" id="CHEBI:190135"/>
    </cofactor>
</comment>
<dbReference type="InterPro" id="IPR017900">
    <property type="entry name" value="4Fe4S_Fe_S_CS"/>
</dbReference>
<dbReference type="Gene3D" id="2.20.25.90">
    <property type="entry name" value="ADC-like domains"/>
    <property type="match status" value="1"/>
</dbReference>
<dbReference type="GO" id="GO:0051537">
    <property type="term" value="F:2 iron, 2 sulfur cluster binding"/>
    <property type="evidence" value="ECO:0007669"/>
    <property type="project" value="UniProtKB-KW"/>
</dbReference>
<dbReference type="InterPro" id="IPR054351">
    <property type="entry name" value="NADH_UbQ_OxRdtase_ferredoxin"/>
</dbReference>
<dbReference type="SUPFAM" id="SSF54292">
    <property type="entry name" value="2Fe-2S ferredoxin-like"/>
    <property type="match status" value="1"/>
</dbReference>
<keyword evidence="5" id="KW-0001">2Fe-2S</keyword>
<dbReference type="GO" id="GO:0046872">
    <property type="term" value="F:metal ion binding"/>
    <property type="evidence" value="ECO:0007669"/>
    <property type="project" value="UniProtKB-KW"/>
</dbReference>
<dbReference type="FunFam" id="3.10.20.740:FF:000004">
    <property type="entry name" value="NADH-quinone oxidoreductase"/>
    <property type="match status" value="1"/>
</dbReference>
<dbReference type="EMBL" id="PNIN01000047">
    <property type="protein sequence ID" value="PMP71015.1"/>
    <property type="molecule type" value="Genomic_DNA"/>
</dbReference>
<evidence type="ECO:0000256" key="11">
    <source>
        <dbReference type="ARBA" id="ARBA00023027"/>
    </source>
</evidence>
<evidence type="ECO:0000259" key="16">
    <source>
        <dbReference type="PROSITE" id="PS51669"/>
    </source>
</evidence>